<dbReference type="AlphaFoldDB" id="A0A3N0Z9R5"/>
<protein>
    <recommendedName>
        <fullName evidence="3">Immunoglobulin V-set domain-containing protein</fullName>
    </recommendedName>
</protein>
<evidence type="ECO:0008006" key="3">
    <source>
        <dbReference type="Google" id="ProtNLM"/>
    </source>
</evidence>
<evidence type="ECO:0000313" key="1">
    <source>
        <dbReference type="EMBL" id="ROL55113.1"/>
    </source>
</evidence>
<evidence type="ECO:0000313" key="2">
    <source>
        <dbReference type="Proteomes" id="UP000281406"/>
    </source>
</evidence>
<sequence>MVTWYFYDTQIARVTGELSKICTDVQWKDNNERYRERLKLSYQFTWSLTITNVSTTDSGLYTLKIIKSNFTIMRSFTVTVTGHSPLLSAALQPSLHSSSPITTEPAVYAQASKQVGPSMTVNKQLWHIHWYGRNINNMIYIDYGLPIL</sequence>
<dbReference type="SUPFAM" id="SSF48726">
    <property type="entry name" value="Immunoglobulin"/>
    <property type="match status" value="1"/>
</dbReference>
<accession>A0A3N0Z9R5</accession>
<reference evidence="1 2" key="1">
    <citation type="submission" date="2018-10" db="EMBL/GenBank/DDBJ databases">
        <title>Genome assembly for a Yunnan-Guizhou Plateau 3E fish, Anabarilius grahami (Regan), and its evolutionary and genetic applications.</title>
        <authorList>
            <person name="Jiang W."/>
        </authorList>
    </citation>
    <scope>NUCLEOTIDE SEQUENCE [LARGE SCALE GENOMIC DNA]</scope>
    <source>
        <strain evidence="1">AG-KIZ</strain>
        <tissue evidence="1">Muscle</tissue>
    </source>
</reference>
<dbReference type="InterPro" id="IPR013783">
    <property type="entry name" value="Ig-like_fold"/>
</dbReference>
<dbReference type="OrthoDB" id="8962885at2759"/>
<dbReference type="PANTHER" id="PTHR21063:SF4">
    <property type="entry name" value="CD48 ANTIGEN-RELATED"/>
    <property type="match status" value="1"/>
</dbReference>
<dbReference type="PANTHER" id="PTHR21063">
    <property type="entry name" value="LFA-3"/>
    <property type="match status" value="1"/>
</dbReference>
<name>A0A3N0Z9R5_ANAGA</name>
<dbReference type="EMBL" id="RJVU01002272">
    <property type="protein sequence ID" value="ROL55113.1"/>
    <property type="molecule type" value="Genomic_DNA"/>
</dbReference>
<keyword evidence="2" id="KW-1185">Reference proteome</keyword>
<comment type="caution">
    <text evidence="1">The sequence shown here is derived from an EMBL/GenBank/DDBJ whole genome shotgun (WGS) entry which is preliminary data.</text>
</comment>
<dbReference type="InterPro" id="IPR036179">
    <property type="entry name" value="Ig-like_dom_sf"/>
</dbReference>
<gene>
    <name evidence="1" type="ORF">DPX16_0808</name>
</gene>
<dbReference type="Proteomes" id="UP000281406">
    <property type="component" value="Unassembled WGS sequence"/>
</dbReference>
<dbReference type="Gene3D" id="2.60.40.10">
    <property type="entry name" value="Immunoglobulins"/>
    <property type="match status" value="1"/>
</dbReference>
<organism evidence="1 2">
    <name type="scientific">Anabarilius grahami</name>
    <name type="common">Kanglang fish</name>
    <name type="synonym">Barilius grahami</name>
    <dbReference type="NCBI Taxonomy" id="495550"/>
    <lineage>
        <taxon>Eukaryota</taxon>
        <taxon>Metazoa</taxon>
        <taxon>Chordata</taxon>
        <taxon>Craniata</taxon>
        <taxon>Vertebrata</taxon>
        <taxon>Euteleostomi</taxon>
        <taxon>Actinopterygii</taxon>
        <taxon>Neopterygii</taxon>
        <taxon>Teleostei</taxon>
        <taxon>Ostariophysi</taxon>
        <taxon>Cypriniformes</taxon>
        <taxon>Xenocyprididae</taxon>
        <taxon>Xenocypridinae</taxon>
        <taxon>Xenocypridinae incertae sedis</taxon>
        <taxon>Anabarilius</taxon>
    </lineage>
</organism>
<proteinExistence type="predicted"/>